<proteinExistence type="predicted"/>
<accession>A0ABU4FW89</accession>
<reference evidence="10 11" key="1">
    <citation type="submission" date="2023-06" db="EMBL/GenBank/DDBJ databases">
        <title>Sporosarcina sp. nov., isolated from Korean traditional fermented seafood 'Jeotgal'.</title>
        <authorList>
            <person name="Yang A.-I."/>
            <person name="Shin N.-R."/>
        </authorList>
    </citation>
    <scope>NUCLEOTIDE SEQUENCE [LARGE SCALE GENOMIC DNA]</scope>
    <source>
        <strain evidence="10 11">KCTC3840</strain>
    </source>
</reference>
<dbReference type="CDD" id="cd07021">
    <property type="entry name" value="Clp_protease_NfeD_like"/>
    <property type="match status" value="1"/>
</dbReference>
<gene>
    <name evidence="10" type="ORF">QT716_02865</name>
</gene>
<dbReference type="Pfam" id="PF01957">
    <property type="entry name" value="NfeD"/>
    <property type="match status" value="1"/>
</dbReference>
<dbReference type="InterPro" id="IPR056738">
    <property type="entry name" value="NfeD1b_N"/>
</dbReference>
<dbReference type="EMBL" id="JAUBDH010000002">
    <property type="protein sequence ID" value="MDW0108987.1"/>
    <property type="molecule type" value="Genomic_DNA"/>
</dbReference>
<keyword evidence="2 5" id="KW-0812">Transmembrane</keyword>
<dbReference type="Gene3D" id="3.90.226.10">
    <property type="entry name" value="2-enoyl-CoA Hydratase, Chain A, domain 1"/>
    <property type="match status" value="1"/>
</dbReference>
<dbReference type="RefSeq" id="WP_317934341.1">
    <property type="nucleotide sequence ID" value="NZ_JAUBDH010000002.1"/>
</dbReference>
<evidence type="ECO:0000313" key="10">
    <source>
        <dbReference type="EMBL" id="MDW0108987.1"/>
    </source>
</evidence>
<dbReference type="Gene3D" id="2.40.50.140">
    <property type="entry name" value="Nucleic acid-binding proteins"/>
    <property type="match status" value="1"/>
</dbReference>
<feature type="transmembrane region" description="Helical" evidence="5">
    <location>
        <begin position="233"/>
        <end position="253"/>
    </location>
</feature>
<evidence type="ECO:0000256" key="5">
    <source>
        <dbReference type="SAM" id="Phobius"/>
    </source>
</evidence>
<feature type="transmembrane region" description="Helical" evidence="5">
    <location>
        <begin position="333"/>
        <end position="354"/>
    </location>
</feature>
<name>A0ABU4FW89_9BACL</name>
<feature type="transmembrane region" description="Helical" evidence="5">
    <location>
        <begin position="283"/>
        <end position="301"/>
    </location>
</feature>
<dbReference type="Pfam" id="PF25145">
    <property type="entry name" value="NfeD1b_N"/>
    <property type="match status" value="1"/>
</dbReference>
<dbReference type="InterPro" id="IPR012340">
    <property type="entry name" value="NA-bd_OB-fold"/>
</dbReference>
<comment type="subcellular location">
    <subcellularLocation>
        <location evidence="1">Membrane</location>
        <topology evidence="1">Multi-pass membrane protein</topology>
    </subcellularLocation>
</comment>
<dbReference type="PANTHER" id="PTHR33507">
    <property type="entry name" value="INNER MEMBRANE PROTEIN YBBJ"/>
    <property type="match status" value="1"/>
</dbReference>
<evidence type="ECO:0000256" key="3">
    <source>
        <dbReference type="ARBA" id="ARBA00022989"/>
    </source>
</evidence>
<protein>
    <submittedName>
        <fullName evidence="10">Nodulation protein NfeD</fullName>
    </submittedName>
</protein>
<dbReference type="InterPro" id="IPR052165">
    <property type="entry name" value="Membrane_assoc_protease"/>
</dbReference>
<dbReference type="Proteomes" id="UP001280629">
    <property type="component" value="Unassembled WGS sequence"/>
</dbReference>
<dbReference type="InterPro" id="IPR029045">
    <property type="entry name" value="ClpP/crotonase-like_dom_sf"/>
</dbReference>
<feature type="chain" id="PRO_5047140737" evidence="6">
    <location>
        <begin position="29"/>
        <end position="446"/>
    </location>
</feature>
<feature type="domain" description="NfeD integral membrane" evidence="8">
    <location>
        <begin position="239"/>
        <end position="352"/>
    </location>
</feature>
<dbReference type="SUPFAM" id="SSF52096">
    <property type="entry name" value="ClpP/crotonase"/>
    <property type="match status" value="1"/>
</dbReference>
<evidence type="ECO:0000259" key="7">
    <source>
        <dbReference type="Pfam" id="PF01957"/>
    </source>
</evidence>
<feature type="signal peptide" evidence="6">
    <location>
        <begin position="1"/>
        <end position="28"/>
    </location>
</feature>
<dbReference type="InterPro" id="IPR002810">
    <property type="entry name" value="NfeD-like_C"/>
</dbReference>
<evidence type="ECO:0000259" key="8">
    <source>
        <dbReference type="Pfam" id="PF24961"/>
    </source>
</evidence>
<keyword evidence="11" id="KW-1185">Reference proteome</keyword>
<keyword evidence="6" id="KW-0732">Signal</keyword>
<organism evidence="10 11">
    <name type="scientific">Sporosarcina aquimarina</name>
    <dbReference type="NCBI Taxonomy" id="114975"/>
    <lineage>
        <taxon>Bacteria</taxon>
        <taxon>Bacillati</taxon>
        <taxon>Bacillota</taxon>
        <taxon>Bacilli</taxon>
        <taxon>Bacillales</taxon>
        <taxon>Caryophanaceae</taxon>
        <taxon>Sporosarcina</taxon>
    </lineage>
</organism>
<feature type="domain" description="NfeD-like C-terminal" evidence="7">
    <location>
        <begin position="386"/>
        <end position="437"/>
    </location>
</feature>
<keyword evidence="3 5" id="KW-1133">Transmembrane helix</keyword>
<keyword evidence="4 5" id="KW-0472">Membrane</keyword>
<evidence type="ECO:0000313" key="11">
    <source>
        <dbReference type="Proteomes" id="UP001280629"/>
    </source>
</evidence>
<evidence type="ECO:0000256" key="2">
    <source>
        <dbReference type="ARBA" id="ARBA00022692"/>
    </source>
</evidence>
<evidence type="ECO:0000259" key="9">
    <source>
        <dbReference type="Pfam" id="PF25145"/>
    </source>
</evidence>
<feature type="domain" description="NfeD1b N-terminal" evidence="9">
    <location>
        <begin position="32"/>
        <end position="218"/>
    </location>
</feature>
<comment type="caution">
    <text evidence="10">The sequence shown here is derived from an EMBL/GenBank/DDBJ whole genome shotgun (WGS) entry which is preliminary data.</text>
</comment>
<evidence type="ECO:0000256" key="1">
    <source>
        <dbReference type="ARBA" id="ARBA00004141"/>
    </source>
</evidence>
<evidence type="ECO:0000256" key="6">
    <source>
        <dbReference type="SAM" id="SignalP"/>
    </source>
</evidence>
<evidence type="ECO:0000256" key="4">
    <source>
        <dbReference type="ARBA" id="ARBA00023136"/>
    </source>
</evidence>
<dbReference type="PANTHER" id="PTHR33507:SF3">
    <property type="entry name" value="INNER MEMBRANE PROTEIN YBBJ"/>
    <property type="match status" value="1"/>
</dbReference>
<sequence>MQKLIRGILLLTLIISAVLFPLSTTSSAKTGTVYKVPVHNEVEKGLYAFLKRSFKEAEQSGADVIVLDINTPGGFTDTAGEIAKLMDETDTKIVAFVNKRALSAGAFLALHADEIYMAPNSTMGASAVIDGSGNAADTKARSAWSADMINAAESHQRDPKFALAMANPEEDLSEFRAGPGELLTLRDSEAVLPEVGYSEGTVANYDELLTKIGMKDSTTISTDPTLTEQIARFITNPVVVPILLSIAGLGLIVELYSPGFGVAGTMGLSALLLFFYGHLIAGLAGYETILLFIIGAGLIIAELFLPHGIAGILGAIAVTGSIILAGANPVYMAISVLIALVIATTGMVVIMKFFGKKLHLLNKVILMDATDTESGYVSNVNRIDWLGKTAVTLTALRPSGAIVMDGERIDVVSEGNYIDKGKHVKIVKVEGSRTVVRELQEMEGNE</sequence>
<dbReference type="InterPro" id="IPR056739">
    <property type="entry name" value="NfeD_membrane"/>
</dbReference>
<feature type="transmembrane region" description="Helical" evidence="5">
    <location>
        <begin position="308"/>
        <end position="327"/>
    </location>
</feature>
<dbReference type="Pfam" id="PF24961">
    <property type="entry name" value="NfeD_membrane"/>
    <property type="match status" value="1"/>
</dbReference>